<dbReference type="Gene3D" id="3.30.2000.30">
    <property type="match status" value="1"/>
</dbReference>
<protein>
    <submittedName>
        <fullName evidence="1">DUF3168 domain-containing protein</fullName>
    </submittedName>
</protein>
<gene>
    <name evidence="1" type="ORF">E7681_06640</name>
</gene>
<keyword evidence="2" id="KW-1185">Reference proteome</keyword>
<organism evidence="1 2">
    <name type="scientific">Thalassobius vesicularis</name>
    <dbReference type="NCBI Taxonomy" id="1294297"/>
    <lineage>
        <taxon>Bacteria</taxon>
        <taxon>Pseudomonadati</taxon>
        <taxon>Pseudomonadota</taxon>
        <taxon>Alphaproteobacteria</taxon>
        <taxon>Rhodobacterales</taxon>
        <taxon>Roseobacteraceae</taxon>
        <taxon>Thalassovita</taxon>
    </lineage>
</organism>
<evidence type="ECO:0000313" key="2">
    <source>
        <dbReference type="Proteomes" id="UP000306113"/>
    </source>
</evidence>
<accession>A0A4S3MBA7</accession>
<dbReference type="Pfam" id="PF11367">
    <property type="entry name" value="Tail_completion_gp17"/>
    <property type="match status" value="1"/>
</dbReference>
<dbReference type="AlphaFoldDB" id="A0A4S3MBA7"/>
<dbReference type="RefSeq" id="WP_136338501.1">
    <property type="nucleotide sequence ID" value="NZ_SSMD01000003.1"/>
</dbReference>
<sequence>MSYAMAAALQGAVYQCLLADAVVTALVGGAVYDAIPSGVVPDTYVSLGPELVRDRSDQTNAGAEHEFTVTVYTAEAGFAQAKTLAAAICDALVDANLTLTRGHLVALNFHKAQALRDQKGAGRRIDLKFRARVEDNGVFPKE</sequence>
<evidence type="ECO:0000313" key="1">
    <source>
        <dbReference type="EMBL" id="THD74645.1"/>
    </source>
</evidence>
<dbReference type="InterPro" id="IPR021508">
    <property type="entry name" value="Gp17-like"/>
</dbReference>
<comment type="caution">
    <text evidence="1">The sequence shown here is derived from an EMBL/GenBank/DDBJ whole genome shotgun (WGS) entry which is preliminary data.</text>
</comment>
<reference evidence="1 2" key="1">
    <citation type="submission" date="2019-04" db="EMBL/GenBank/DDBJ databases">
        <title>Draft genome sequence of Youngimonas vesicularis.</title>
        <authorList>
            <person name="Hameed A."/>
        </authorList>
    </citation>
    <scope>NUCLEOTIDE SEQUENCE [LARGE SCALE GENOMIC DNA]</scope>
    <source>
        <strain evidence="1 2">CC-AMW-E</strain>
    </source>
</reference>
<dbReference type="OrthoDB" id="7644395at2"/>
<dbReference type="Proteomes" id="UP000306113">
    <property type="component" value="Unassembled WGS sequence"/>
</dbReference>
<proteinExistence type="predicted"/>
<dbReference type="InterPro" id="IPR053745">
    <property type="entry name" value="Viral_Tail_Comp_sf"/>
</dbReference>
<dbReference type="EMBL" id="SSMD01000003">
    <property type="protein sequence ID" value="THD74645.1"/>
    <property type="molecule type" value="Genomic_DNA"/>
</dbReference>
<name>A0A4S3MBA7_9RHOB</name>